<feature type="compositionally biased region" description="Basic and acidic residues" evidence="1">
    <location>
        <begin position="530"/>
        <end position="541"/>
    </location>
</feature>
<dbReference type="OrthoDB" id="3363891at2759"/>
<feature type="region of interest" description="Disordered" evidence="1">
    <location>
        <begin position="503"/>
        <end position="639"/>
    </location>
</feature>
<feature type="region of interest" description="Disordered" evidence="1">
    <location>
        <begin position="285"/>
        <end position="485"/>
    </location>
</feature>
<dbReference type="AlphaFoldDB" id="A0A0D7BGW8"/>
<feature type="compositionally biased region" description="Polar residues" evidence="1">
    <location>
        <begin position="68"/>
        <end position="85"/>
    </location>
</feature>
<feature type="compositionally biased region" description="Polar residues" evidence="1">
    <location>
        <begin position="147"/>
        <end position="162"/>
    </location>
</feature>
<protein>
    <submittedName>
        <fullName evidence="2">Uncharacterized protein</fullName>
    </submittedName>
</protein>
<feature type="compositionally biased region" description="Basic and acidic residues" evidence="1">
    <location>
        <begin position="441"/>
        <end position="459"/>
    </location>
</feature>
<feature type="compositionally biased region" description="Polar residues" evidence="1">
    <location>
        <begin position="116"/>
        <end position="131"/>
    </location>
</feature>
<feature type="compositionally biased region" description="Polar residues" evidence="1">
    <location>
        <begin position="570"/>
        <end position="591"/>
    </location>
</feature>
<feature type="region of interest" description="Disordered" evidence="1">
    <location>
        <begin position="68"/>
        <end position="162"/>
    </location>
</feature>
<dbReference type="EMBL" id="KN880486">
    <property type="protein sequence ID" value="KIY69324.1"/>
    <property type="molecule type" value="Genomic_DNA"/>
</dbReference>
<feature type="compositionally biased region" description="Basic and acidic residues" evidence="1">
    <location>
        <begin position="555"/>
        <end position="569"/>
    </location>
</feature>
<feature type="region of interest" description="Disordered" evidence="1">
    <location>
        <begin position="206"/>
        <end position="236"/>
    </location>
</feature>
<feature type="compositionally biased region" description="Polar residues" evidence="1">
    <location>
        <begin position="356"/>
        <end position="368"/>
    </location>
</feature>
<gene>
    <name evidence="2" type="ORF">CYLTODRAFT_232691</name>
</gene>
<keyword evidence="3" id="KW-1185">Reference proteome</keyword>
<proteinExistence type="predicted"/>
<feature type="compositionally biased region" description="Low complexity" evidence="1">
    <location>
        <begin position="402"/>
        <end position="422"/>
    </location>
</feature>
<sequence length="646" mass="70915">MALTQTATLPGPGPSWDEEVVPALRKRLESESRTIARRISAISVGSGEGDTTYTSGAGYYDHYAANQSYSESTPTRPSLRQQNRATPEYARATPVKSPSTRSRTYSQPWSPDGRVSGQSNGGASSPTTSARQDSRPTRIPKPARSRAGSTSSHVYASGSPYTSPSLKAIDVELMSVPEQPATASRSTLSVASRQDPRLLQEAPPFRANSATSSTEQFDNNRFIDPPRASVDSTEERPYEHWYRGDIARNGGVGELRVATRREMLDIANYGHAMRAKLAAQKNVAAERVQRRRADSLGPSHRQSFYMEDDDAKQVMDENPLTDAEGDASDIESDQHTNGTYNPYHENSPPGSASAPKLNNYNSRSLTPTPQRPSRIPTRQMTESPAPSTPIMRGASEPPPSTPKSSKSPKSPSAKAVKRAASPTTPPSATKSRTQASKTTRARNEAARKERELQEQRRSVGEYPQPGDDLRDAIPEWSQPVPRHGNWDDVVLPVVARKNGLDSYYETVDGSPKPKPVDDRIPPAPGTFGYDHTKYRPPRDMDPNDISMDEFGAPKVVEDEGKDKEKDYYQHQHSFSSQPTRYDQMPLTQSGRAQYPPHPPPSPVPFASYHGPSETSHQHSAPPPAVDQYRPPVQEEDSGGCCKCVVM</sequence>
<feature type="compositionally biased region" description="Polar residues" evidence="1">
    <location>
        <begin position="426"/>
        <end position="438"/>
    </location>
</feature>
<feature type="compositionally biased region" description="Polar residues" evidence="1">
    <location>
        <begin position="96"/>
        <end position="109"/>
    </location>
</feature>
<feature type="compositionally biased region" description="Polar residues" evidence="1">
    <location>
        <begin position="376"/>
        <end position="385"/>
    </location>
</feature>
<dbReference type="Proteomes" id="UP000054007">
    <property type="component" value="Unassembled WGS sequence"/>
</dbReference>
<name>A0A0D7BGW8_9AGAR</name>
<evidence type="ECO:0000256" key="1">
    <source>
        <dbReference type="SAM" id="MobiDB-lite"/>
    </source>
</evidence>
<organism evidence="2 3">
    <name type="scientific">Cylindrobasidium torrendii FP15055 ss-10</name>
    <dbReference type="NCBI Taxonomy" id="1314674"/>
    <lineage>
        <taxon>Eukaryota</taxon>
        <taxon>Fungi</taxon>
        <taxon>Dikarya</taxon>
        <taxon>Basidiomycota</taxon>
        <taxon>Agaricomycotina</taxon>
        <taxon>Agaricomycetes</taxon>
        <taxon>Agaricomycetidae</taxon>
        <taxon>Agaricales</taxon>
        <taxon>Marasmiineae</taxon>
        <taxon>Physalacriaceae</taxon>
        <taxon>Cylindrobasidium</taxon>
    </lineage>
</organism>
<feature type="compositionally biased region" description="Polar residues" evidence="1">
    <location>
        <begin position="208"/>
        <end position="219"/>
    </location>
</feature>
<reference evidence="2 3" key="1">
    <citation type="journal article" date="2015" name="Fungal Genet. Biol.">
        <title>Evolution of novel wood decay mechanisms in Agaricales revealed by the genome sequences of Fistulina hepatica and Cylindrobasidium torrendii.</title>
        <authorList>
            <person name="Floudas D."/>
            <person name="Held B.W."/>
            <person name="Riley R."/>
            <person name="Nagy L.G."/>
            <person name="Koehler G."/>
            <person name="Ransdell A.S."/>
            <person name="Younus H."/>
            <person name="Chow J."/>
            <person name="Chiniquy J."/>
            <person name="Lipzen A."/>
            <person name="Tritt A."/>
            <person name="Sun H."/>
            <person name="Haridas S."/>
            <person name="LaButti K."/>
            <person name="Ohm R.A."/>
            <person name="Kues U."/>
            <person name="Blanchette R.A."/>
            <person name="Grigoriev I.V."/>
            <person name="Minto R.E."/>
            <person name="Hibbett D.S."/>
        </authorList>
    </citation>
    <scope>NUCLEOTIDE SEQUENCE [LARGE SCALE GENOMIC DNA]</scope>
    <source>
        <strain evidence="2 3">FP15055 ss-10</strain>
    </source>
</reference>
<evidence type="ECO:0000313" key="2">
    <source>
        <dbReference type="EMBL" id="KIY69324.1"/>
    </source>
</evidence>
<feature type="region of interest" description="Disordered" evidence="1">
    <location>
        <begin position="1"/>
        <end position="20"/>
    </location>
</feature>
<evidence type="ECO:0000313" key="3">
    <source>
        <dbReference type="Proteomes" id="UP000054007"/>
    </source>
</evidence>
<accession>A0A0D7BGW8</accession>
<dbReference type="STRING" id="1314674.A0A0D7BGW8"/>